<evidence type="ECO:0000256" key="5">
    <source>
        <dbReference type="ARBA" id="ARBA00022989"/>
    </source>
</evidence>
<dbReference type="PROSITE" id="PS50866">
    <property type="entry name" value="GOLD"/>
    <property type="match status" value="1"/>
</dbReference>
<evidence type="ECO:0000256" key="3">
    <source>
        <dbReference type="ARBA" id="ARBA00022692"/>
    </source>
</evidence>
<proteinExistence type="inferred from homology"/>
<feature type="domain" description="GOLD" evidence="11">
    <location>
        <begin position="60"/>
        <end position="143"/>
    </location>
</feature>
<comment type="similarity">
    <text evidence="2 8">Belongs to the EMP24/GP25L family.</text>
</comment>
<dbReference type="SUPFAM" id="SSF101576">
    <property type="entry name" value="Supernatant protein factor (SPF), C-terminal domain"/>
    <property type="match status" value="1"/>
</dbReference>
<dbReference type="Proteomes" id="UP000007350">
    <property type="component" value="Unassembled WGS sequence"/>
</dbReference>
<dbReference type="GO" id="GO:0012505">
    <property type="term" value="C:endomembrane system"/>
    <property type="evidence" value="ECO:0007669"/>
    <property type="project" value="UniProtKB-SubCell"/>
</dbReference>
<evidence type="ECO:0000313" key="12">
    <source>
        <dbReference type="EMBL" id="EKF38139.1"/>
    </source>
</evidence>
<evidence type="ECO:0000259" key="11">
    <source>
        <dbReference type="PROSITE" id="PS50866"/>
    </source>
</evidence>
<dbReference type="OrthoDB" id="1929172at2759"/>
<comment type="caution">
    <text evidence="12">The sequence shown here is derived from an EMBL/GenBank/DDBJ whole genome shotgun (WGS) entry which is preliminary data.</text>
</comment>
<dbReference type="InterPro" id="IPR036598">
    <property type="entry name" value="GOLD_dom_sf"/>
</dbReference>
<keyword evidence="9" id="KW-0175">Coiled coil</keyword>
<keyword evidence="5 10" id="KW-1133">Transmembrane helix</keyword>
<evidence type="ECO:0000256" key="9">
    <source>
        <dbReference type="SAM" id="Coils"/>
    </source>
</evidence>
<accession>K2NK98</accession>
<evidence type="ECO:0000256" key="2">
    <source>
        <dbReference type="ARBA" id="ARBA00007104"/>
    </source>
</evidence>
<comment type="subcellular location">
    <subcellularLocation>
        <location evidence="7">Endomembrane system</location>
        <topology evidence="7">Single-pass membrane protein</topology>
    </subcellularLocation>
    <subcellularLocation>
        <location evidence="1 8">Membrane</location>
        <topology evidence="1 8">Single-pass type I membrane protein</topology>
    </subcellularLocation>
</comment>
<feature type="transmembrane region" description="Helical" evidence="10">
    <location>
        <begin position="198"/>
        <end position="220"/>
    </location>
</feature>
<dbReference type="EMBL" id="AHKC01007470">
    <property type="protein sequence ID" value="EKF38139.1"/>
    <property type="molecule type" value="Genomic_DNA"/>
</dbReference>
<evidence type="ECO:0000256" key="1">
    <source>
        <dbReference type="ARBA" id="ARBA00004479"/>
    </source>
</evidence>
<dbReference type="SMART" id="SM01190">
    <property type="entry name" value="EMP24_GP25L"/>
    <property type="match status" value="1"/>
</dbReference>
<evidence type="ECO:0000256" key="10">
    <source>
        <dbReference type="SAM" id="Phobius"/>
    </source>
</evidence>
<sequence length="230" mass="26131">MMGKADRGGIATWRWYLRGWHSSPPQLSLLLFFLLMAVVLLTGCFIAVDAATTTVGSGEKLCLREVVPPQSRVTFQFQVVGGGNHDIRASVADQEGHILKEWGETTDGLYEVLAQGGTKAIVACLDNTYAHYTPKLVVFHFRYHVDYTSVAKQSELDPVERKVEQLSSLMRQVESLQMLLRTQQKEHRATVEESSERLLIWSVFQVLALVIMSCFQLYFLKRFLERKSFV</sequence>
<dbReference type="AlphaFoldDB" id="K2NK98"/>
<feature type="coiled-coil region" evidence="9">
    <location>
        <begin position="159"/>
        <end position="186"/>
    </location>
</feature>
<protein>
    <recommendedName>
        <fullName evidence="11">GOLD domain-containing protein</fullName>
    </recommendedName>
</protein>
<evidence type="ECO:0000313" key="13">
    <source>
        <dbReference type="Proteomes" id="UP000007350"/>
    </source>
</evidence>
<gene>
    <name evidence="12" type="ORF">MOQ_001652</name>
</gene>
<keyword evidence="3 8" id="KW-0812">Transmembrane</keyword>
<dbReference type="InterPro" id="IPR009038">
    <property type="entry name" value="GOLD_dom"/>
</dbReference>
<evidence type="ECO:0000256" key="7">
    <source>
        <dbReference type="ARBA" id="ARBA00037847"/>
    </source>
</evidence>
<evidence type="ECO:0000256" key="6">
    <source>
        <dbReference type="ARBA" id="ARBA00023136"/>
    </source>
</evidence>
<dbReference type="Pfam" id="PF01105">
    <property type="entry name" value="EMP24_GP25L"/>
    <property type="match status" value="1"/>
</dbReference>
<organism evidence="12 13">
    <name type="scientific">Trypanosoma cruzi marinkellei</name>
    <dbReference type="NCBI Taxonomy" id="85056"/>
    <lineage>
        <taxon>Eukaryota</taxon>
        <taxon>Discoba</taxon>
        <taxon>Euglenozoa</taxon>
        <taxon>Kinetoplastea</taxon>
        <taxon>Metakinetoplastina</taxon>
        <taxon>Trypanosomatida</taxon>
        <taxon>Trypanosomatidae</taxon>
        <taxon>Trypanosoma</taxon>
        <taxon>Schizotrypanum</taxon>
    </lineage>
</organism>
<keyword evidence="13" id="KW-1185">Reference proteome</keyword>
<dbReference type="GO" id="GO:0016020">
    <property type="term" value="C:membrane"/>
    <property type="evidence" value="ECO:0007669"/>
    <property type="project" value="UniProtKB-SubCell"/>
</dbReference>
<name>K2NK98_TRYCR</name>
<keyword evidence="4" id="KW-0732">Signal</keyword>
<evidence type="ECO:0000256" key="4">
    <source>
        <dbReference type="ARBA" id="ARBA00022729"/>
    </source>
</evidence>
<dbReference type="PANTHER" id="PTHR22811">
    <property type="entry name" value="TRANSMEMBRANE EMP24 DOMAIN-CONTAINING PROTEIN"/>
    <property type="match status" value="1"/>
</dbReference>
<keyword evidence="6 10" id="KW-0472">Membrane</keyword>
<evidence type="ECO:0000256" key="8">
    <source>
        <dbReference type="RuleBase" id="RU003827"/>
    </source>
</evidence>
<dbReference type="InterPro" id="IPR015720">
    <property type="entry name" value="Emp24-like"/>
</dbReference>
<reference evidence="12 13" key="1">
    <citation type="journal article" date="2012" name="BMC Genomics">
        <title>Comparative genomic analysis of human infective Trypanosoma cruzi lineages with the bat-restricted subspecies T. cruzi marinkellei.</title>
        <authorList>
            <person name="Franzen O."/>
            <person name="Talavera-Lopez C."/>
            <person name="Ochaya S."/>
            <person name="Butler C.E."/>
            <person name="Messenger L.A."/>
            <person name="Lewis M.D."/>
            <person name="Llewellyn M.S."/>
            <person name="Marinkelle C.J."/>
            <person name="Tyler K.M."/>
            <person name="Miles M.A."/>
            <person name="Andersson B."/>
        </authorList>
    </citation>
    <scope>NUCLEOTIDE SEQUENCE [LARGE SCALE GENOMIC DNA]</scope>
    <source>
        <strain evidence="12 13">B7</strain>
    </source>
</reference>